<keyword evidence="3" id="KW-1185">Reference proteome</keyword>
<dbReference type="OrthoDB" id="102964at2"/>
<dbReference type="Proteomes" id="UP000281547">
    <property type="component" value="Unassembled WGS sequence"/>
</dbReference>
<proteinExistence type="predicted"/>
<evidence type="ECO:0000256" key="1">
    <source>
        <dbReference type="SAM" id="SignalP"/>
    </source>
</evidence>
<accession>A0A433X8J7</accession>
<evidence type="ECO:0000313" key="3">
    <source>
        <dbReference type="Proteomes" id="UP000281547"/>
    </source>
</evidence>
<feature type="chain" id="PRO_5019363206" evidence="1">
    <location>
        <begin position="23"/>
        <end position="205"/>
    </location>
</feature>
<dbReference type="InterPro" id="IPR009642">
    <property type="entry name" value="DUF1236"/>
</dbReference>
<dbReference type="RefSeq" id="WP_127189152.1">
    <property type="nucleotide sequence ID" value="NZ_RZNJ01000004.1"/>
</dbReference>
<gene>
    <name evidence="2" type="ORF">EMQ25_13770</name>
</gene>
<evidence type="ECO:0000313" key="2">
    <source>
        <dbReference type="EMBL" id="RUT30370.1"/>
    </source>
</evidence>
<keyword evidence="1" id="KW-0732">Signal</keyword>
<dbReference type="EMBL" id="RZNJ01000004">
    <property type="protein sequence ID" value="RUT30370.1"/>
    <property type="molecule type" value="Genomic_DNA"/>
</dbReference>
<organism evidence="2 3">
    <name type="scientific">Arsenicitalea aurantiaca</name>
    <dbReference type="NCBI Taxonomy" id="1783274"/>
    <lineage>
        <taxon>Bacteria</taxon>
        <taxon>Pseudomonadati</taxon>
        <taxon>Pseudomonadota</taxon>
        <taxon>Alphaproteobacteria</taxon>
        <taxon>Hyphomicrobiales</taxon>
        <taxon>Devosiaceae</taxon>
        <taxon>Arsenicitalea</taxon>
    </lineage>
</organism>
<reference evidence="2 3" key="1">
    <citation type="journal article" date="2016" name="Int. J. Syst. Evol. Microbiol.">
        <title>Arsenicitalea aurantiaca gen. nov., sp. nov., a new member of the family Hyphomicrobiaceae, isolated from high-arsenic sediment.</title>
        <authorList>
            <person name="Mu Y."/>
            <person name="Zhou L."/>
            <person name="Zeng X.C."/>
            <person name="Liu L."/>
            <person name="Pan Y."/>
            <person name="Chen X."/>
            <person name="Wang J."/>
            <person name="Li S."/>
            <person name="Li W.J."/>
            <person name="Wang Y."/>
        </authorList>
    </citation>
    <scope>NUCLEOTIDE SEQUENCE [LARGE SCALE GENOMIC DNA]</scope>
    <source>
        <strain evidence="2 3">42-50</strain>
    </source>
</reference>
<protein>
    <submittedName>
        <fullName evidence="2">DUF1236 domain-containing protein</fullName>
    </submittedName>
</protein>
<name>A0A433X8J7_9HYPH</name>
<dbReference type="AlphaFoldDB" id="A0A433X8J7"/>
<comment type="caution">
    <text evidence="2">The sequence shown here is derived from an EMBL/GenBank/DDBJ whole genome shotgun (WGS) entry which is preliminary data.</text>
</comment>
<dbReference type="Pfam" id="PF06823">
    <property type="entry name" value="DUF1236"/>
    <property type="match status" value="1"/>
</dbReference>
<feature type="signal peptide" evidence="1">
    <location>
        <begin position="1"/>
        <end position="22"/>
    </location>
</feature>
<sequence length="205" mass="21047">MRKFLLAGVAIAALGLSTPVLAQNTDGAALAGGTAGGAAGGTIGFLVGGPLGAIVGGFAGAVLGAEATVSAASVEYAARNPVDPIYLETAIEPGFVVDASVTVYPIEGDDQFGYFYANNRVYIVDLASREVVQSPGYAIPEASVAYIQANPRDAVIIEGDIAPGFVIDPAVELVPIPDDPAYAYVYINDRPALVDTWTRTVVWIG</sequence>